<evidence type="ECO:0000256" key="6">
    <source>
        <dbReference type="SAM" id="SignalP"/>
    </source>
</evidence>
<comment type="catalytic activity">
    <reaction evidence="1">
        <text>Random hydrolysis of (1-&gt;4)-beta-D-mannosidic linkages in mannans, galactomannans and glucomannans.</text>
        <dbReference type="EC" id="3.2.1.78"/>
    </reaction>
</comment>
<dbReference type="KEGG" id="sgra:EX895_004395"/>
<protein>
    <recommendedName>
        <fullName evidence="3">mannan endo-1,4-beta-mannosidase</fullName>
        <ecNumber evidence="3">3.2.1.78</ecNumber>
    </recommendedName>
</protein>
<name>A0A4U7KQH9_9BASI</name>
<keyword evidence="5" id="KW-0326">Glycosidase</keyword>
<evidence type="ECO:0000256" key="4">
    <source>
        <dbReference type="ARBA" id="ARBA00022801"/>
    </source>
</evidence>
<evidence type="ECO:0000256" key="3">
    <source>
        <dbReference type="ARBA" id="ARBA00012706"/>
    </source>
</evidence>
<accession>A0A4U7KQH9</accession>
<evidence type="ECO:0000256" key="1">
    <source>
        <dbReference type="ARBA" id="ARBA00001678"/>
    </source>
</evidence>
<dbReference type="SUPFAM" id="SSF51445">
    <property type="entry name" value="(Trans)glycosidases"/>
    <property type="match status" value="1"/>
</dbReference>
<evidence type="ECO:0000313" key="8">
    <source>
        <dbReference type="EMBL" id="TKY86755.1"/>
    </source>
</evidence>
<dbReference type="EMBL" id="SRRM01000016">
    <property type="protein sequence ID" value="TKY86755.1"/>
    <property type="molecule type" value="Genomic_DNA"/>
</dbReference>
<reference evidence="8 9" key="1">
    <citation type="submission" date="2019-05" db="EMBL/GenBank/DDBJ databases">
        <title>Sporisorium graminicola CBS 10092 draft sequencing and annotation.</title>
        <authorList>
            <person name="Solano-Gonzalez S."/>
            <person name="Caddick M.X."/>
            <person name="Darby A."/>
        </authorList>
    </citation>
    <scope>NUCLEOTIDE SEQUENCE [LARGE SCALE GENOMIC DNA]</scope>
    <source>
        <strain evidence="8 9">CBS 10092</strain>
    </source>
</reference>
<feature type="chain" id="PRO_5020475955" description="mannan endo-1,4-beta-mannosidase" evidence="6">
    <location>
        <begin position="24"/>
        <end position="497"/>
    </location>
</feature>
<dbReference type="PANTHER" id="PTHR31451">
    <property type="match status" value="1"/>
</dbReference>
<evidence type="ECO:0000259" key="7">
    <source>
        <dbReference type="Pfam" id="PF26410"/>
    </source>
</evidence>
<dbReference type="Proteomes" id="UP000306050">
    <property type="component" value="Chromosome SGRAM_3"/>
</dbReference>
<organism evidence="8 9">
    <name type="scientific">Sporisorium graminicola</name>
    <dbReference type="NCBI Taxonomy" id="280036"/>
    <lineage>
        <taxon>Eukaryota</taxon>
        <taxon>Fungi</taxon>
        <taxon>Dikarya</taxon>
        <taxon>Basidiomycota</taxon>
        <taxon>Ustilaginomycotina</taxon>
        <taxon>Ustilaginomycetes</taxon>
        <taxon>Ustilaginales</taxon>
        <taxon>Ustilaginaceae</taxon>
        <taxon>Sporisorium</taxon>
    </lineage>
</organism>
<comment type="similarity">
    <text evidence="2">Belongs to the glycosyl hydrolase 5 (cellulase A) family.</text>
</comment>
<proteinExistence type="inferred from homology"/>
<gene>
    <name evidence="8" type="ORF">EX895_004395</name>
</gene>
<keyword evidence="4" id="KW-0378">Hydrolase</keyword>
<evidence type="ECO:0000313" key="9">
    <source>
        <dbReference type="Proteomes" id="UP000306050"/>
    </source>
</evidence>
<evidence type="ECO:0000256" key="2">
    <source>
        <dbReference type="ARBA" id="ARBA00005641"/>
    </source>
</evidence>
<feature type="domain" description="Glycoside hydrolase family 5" evidence="7">
    <location>
        <begin position="38"/>
        <end position="486"/>
    </location>
</feature>
<keyword evidence="9" id="KW-1185">Reference proteome</keyword>
<dbReference type="RefSeq" id="XP_029738740.1">
    <property type="nucleotide sequence ID" value="XM_029884990.1"/>
</dbReference>
<dbReference type="AlphaFoldDB" id="A0A4U7KQH9"/>
<feature type="signal peptide" evidence="6">
    <location>
        <begin position="1"/>
        <end position="23"/>
    </location>
</feature>
<dbReference type="Gene3D" id="3.20.20.80">
    <property type="entry name" value="Glycosidases"/>
    <property type="match status" value="1"/>
</dbReference>
<dbReference type="GeneID" id="40727290"/>
<dbReference type="InterPro" id="IPR017853">
    <property type="entry name" value="GH"/>
</dbReference>
<keyword evidence="6" id="KW-0732">Signal</keyword>
<evidence type="ECO:0000256" key="5">
    <source>
        <dbReference type="ARBA" id="ARBA00023295"/>
    </source>
</evidence>
<dbReference type="EC" id="3.2.1.78" evidence="3"/>
<comment type="caution">
    <text evidence="8">The sequence shown here is derived from an EMBL/GenBank/DDBJ whole genome shotgun (WGS) entry which is preliminary data.</text>
</comment>
<sequence>MKVPTMITATSLAVLALLSNVACEDTLSRRASPIAANDFIHVDKLRLRDSSNKLHYLTGINYWSCMNLAADTNAGGDHHRFLTELDQLAAAGVNHLRIMASSEGSPTPQPFRMKPALQPSPGVYNDKVWVGLDRCLAEMGKRGMRATLTLNDQWQWSGGFAQYVSWANGNEQYSYPPSWNFSAPPQRSGAPGRGWGSYTTTGSWADYAAYGNRIYTDRNAEKLFKAHISKVINRRNTVNGRLYKNDATIMTWQLANEPQPANQASYSGPYHLQYSPNPSDPLLGWVDRISTYIRTLAPRQLITTGFEGKQGEWYWKAVHSPRNIDYGTVHCWVQNWGVYDMLNSSSANLEAAKQFATQFMGNASRWASEVGKPVLLEEFGMARDNWQNNVQAGEYQYASKATTSNKDNYFAHIIGLAVNSFKSRKGGFVGSAPWSYGGTYRPESQRQNQFGMWWAGDPPHEAPGWYDVYDNDEALQIVKRQKVAVDQWISANGGRRS</sequence>
<dbReference type="GO" id="GO:0016985">
    <property type="term" value="F:mannan endo-1,4-beta-mannosidase activity"/>
    <property type="evidence" value="ECO:0007669"/>
    <property type="project" value="UniProtKB-EC"/>
</dbReference>
<dbReference type="Pfam" id="PF26410">
    <property type="entry name" value="GH5_mannosidase"/>
    <property type="match status" value="1"/>
</dbReference>
<dbReference type="OrthoDB" id="406631at2759"/>
<dbReference type="FunFam" id="3.20.20.80:FF:000299">
    <property type="entry name" value="Uncharacterized protein"/>
    <property type="match status" value="1"/>
</dbReference>
<dbReference type="InterPro" id="IPR045053">
    <property type="entry name" value="MAN-like"/>
</dbReference>
<dbReference type="PANTHER" id="PTHR31451:SF40">
    <property type="entry name" value="GLYCOSIDE HYDROLASE FAMILY 5 DOMAIN-CONTAINING PROTEIN"/>
    <property type="match status" value="1"/>
</dbReference>
<dbReference type="InterPro" id="IPR001547">
    <property type="entry name" value="Glyco_hydro_5"/>
</dbReference>